<gene>
    <name evidence="2" type="ORF">PSON_ATCC_30995.1.T0360105</name>
</gene>
<keyword evidence="1" id="KW-0175">Coiled coil</keyword>
<feature type="coiled-coil region" evidence="1">
    <location>
        <begin position="268"/>
        <end position="331"/>
    </location>
</feature>
<proteinExistence type="predicted"/>
<dbReference type="EMBL" id="CAJJDN010000036">
    <property type="protein sequence ID" value="CAD8077391.1"/>
    <property type="molecule type" value="Genomic_DNA"/>
</dbReference>
<dbReference type="OrthoDB" id="289785at2759"/>
<dbReference type="Proteomes" id="UP000692954">
    <property type="component" value="Unassembled WGS sequence"/>
</dbReference>
<organism evidence="2 3">
    <name type="scientific">Paramecium sonneborni</name>
    <dbReference type="NCBI Taxonomy" id="65129"/>
    <lineage>
        <taxon>Eukaryota</taxon>
        <taxon>Sar</taxon>
        <taxon>Alveolata</taxon>
        <taxon>Ciliophora</taxon>
        <taxon>Intramacronucleata</taxon>
        <taxon>Oligohymenophorea</taxon>
        <taxon>Peniculida</taxon>
        <taxon>Parameciidae</taxon>
        <taxon>Paramecium</taxon>
    </lineage>
</organism>
<accession>A0A8S1MGA5</accession>
<protein>
    <submittedName>
        <fullName evidence="2">Uncharacterized protein</fullName>
    </submittedName>
</protein>
<keyword evidence="3" id="KW-1185">Reference proteome</keyword>
<reference evidence="2" key="1">
    <citation type="submission" date="2021-01" db="EMBL/GenBank/DDBJ databases">
        <authorList>
            <consortium name="Genoscope - CEA"/>
            <person name="William W."/>
        </authorList>
    </citation>
    <scope>NUCLEOTIDE SEQUENCE</scope>
</reference>
<dbReference type="AlphaFoldDB" id="A0A8S1MGA5"/>
<comment type="caution">
    <text evidence="2">The sequence shown here is derived from an EMBL/GenBank/DDBJ whole genome shotgun (WGS) entry which is preliminary data.</text>
</comment>
<evidence type="ECO:0000313" key="2">
    <source>
        <dbReference type="EMBL" id="CAD8077391.1"/>
    </source>
</evidence>
<evidence type="ECO:0000313" key="3">
    <source>
        <dbReference type="Proteomes" id="UP000692954"/>
    </source>
</evidence>
<sequence length="675" mass="79968">MIERFKTIKMLEPYLNKPPTEQLIFKLRIYYSLGDITNNAYFKHLKISNFYKQETVCQFCFHVYNKIDSLRTQQLKNKRVILTSQQIEAEVSKFMSQNFPQKEAKVQLRFHSKFFDKLKQFDTDQLKFFQEFTLTTVHDDKYFLKRGKSNRSLQQHQQAGFQLPTIIKVQVNDKDNMIKKTKYLIPKEQAESLGLKHYLGHAKNLPFSDQGLAISKSSLELNKLQDKIREIQMIKERMDQEKIKRVREDIQVIMCTYYGKGKEEKDRLVDFVETLKKREQQLESLEETSQQIRSPAIQIVTDKNDFLSENQRKIKQDKEKKEQEILQTKKDFLEVNSDLAFSVLRKDYVSEHYETDKFFLINNKNGTTQEITKTGDFIKKFSLDYTGKVGFKNRIQQSDPCHYPCYIESLSQFPQFYIPQPDKFDGYAQLPRTLQKPFYNNNRRSRSDATVESAIEFVKQQSFNNKYLIDKPIKHITGTINDFNCVQNLKKIKILEHRKSTKQRNFTNHINSVKIINNEEISAPNLTLLRRTRIKSQLLPKTIPFGNTNSKEPSEIRNLIPLENREIKSIHQFQQYQSEHKESDMMYQSRTFVKSQCQSKVTRNDLHTSHLTLNHFQEKVDIAQKEENAYIIPQQKEKLSISWKGRFSAIKTKSNGDQYVTDRIIMKLFQPDLFK</sequence>
<evidence type="ECO:0000256" key="1">
    <source>
        <dbReference type="SAM" id="Coils"/>
    </source>
</evidence>
<name>A0A8S1MGA5_9CILI</name>